<dbReference type="SMART" id="SM00947">
    <property type="entry name" value="Pro_CA"/>
    <property type="match status" value="1"/>
</dbReference>
<dbReference type="EC" id="4.2.1.1" evidence="2"/>
<dbReference type="AlphaFoldDB" id="A0A838L752"/>
<comment type="caution">
    <text evidence="8">The sequence shown here is derived from an EMBL/GenBank/DDBJ whole genome shotgun (WGS) entry which is preliminary data.</text>
</comment>
<dbReference type="PANTHER" id="PTHR11002">
    <property type="entry name" value="CARBONIC ANHYDRASE"/>
    <property type="match status" value="1"/>
</dbReference>
<feature type="binding site" evidence="7">
    <location>
        <position position="104"/>
    </location>
    <ligand>
        <name>Zn(2+)</name>
        <dbReference type="ChEBI" id="CHEBI:29105"/>
    </ligand>
</feature>
<comment type="catalytic activity">
    <reaction evidence="6">
        <text>hydrogencarbonate + H(+) = CO2 + H2O</text>
        <dbReference type="Rhea" id="RHEA:10748"/>
        <dbReference type="ChEBI" id="CHEBI:15377"/>
        <dbReference type="ChEBI" id="CHEBI:15378"/>
        <dbReference type="ChEBI" id="CHEBI:16526"/>
        <dbReference type="ChEBI" id="CHEBI:17544"/>
        <dbReference type="EC" id="4.2.1.1"/>
    </reaction>
</comment>
<keyword evidence="4 7" id="KW-0862">Zinc</keyword>
<organism evidence="8 9">
    <name type="scientific">Sphingomonas chungangi</name>
    <dbReference type="NCBI Taxonomy" id="2683589"/>
    <lineage>
        <taxon>Bacteria</taxon>
        <taxon>Pseudomonadati</taxon>
        <taxon>Pseudomonadota</taxon>
        <taxon>Alphaproteobacteria</taxon>
        <taxon>Sphingomonadales</taxon>
        <taxon>Sphingomonadaceae</taxon>
        <taxon>Sphingomonas</taxon>
    </lineage>
</organism>
<dbReference type="EMBL" id="JACEIB010000006">
    <property type="protein sequence ID" value="MBA2934535.1"/>
    <property type="molecule type" value="Genomic_DNA"/>
</dbReference>
<proteinExistence type="inferred from homology"/>
<dbReference type="InterPro" id="IPR015892">
    <property type="entry name" value="Carbonic_anhydrase_CS"/>
</dbReference>
<dbReference type="SUPFAM" id="SSF53056">
    <property type="entry name" value="beta-carbonic anhydrase, cab"/>
    <property type="match status" value="1"/>
</dbReference>
<feature type="binding site" evidence="7">
    <location>
        <position position="107"/>
    </location>
    <ligand>
        <name>Zn(2+)</name>
        <dbReference type="ChEBI" id="CHEBI:29105"/>
    </ligand>
</feature>
<protein>
    <recommendedName>
        <fullName evidence="2">carbonic anhydrase</fullName>
        <ecNumber evidence="2">4.2.1.1</ecNumber>
    </recommendedName>
</protein>
<feature type="binding site" evidence="7">
    <location>
        <position position="48"/>
    </location>
    <ligand>
        <name>Zn(2+)</name>
        <dbReference type="ChEBI" id="CHEBI:29105"/>
    </ligand>
</feature>
<accession>A0A838L752</accession>
<keyword evidence="9" id="KW-1185">Reference proteome</keyword>
<dbReference type="Gene3D" id="3.40.1050.10">
    <property type="entry name" value="Carbonic anhydrase"/>
    <property type="match status" value="1"/>
</dbReference>
<evidence type="ECO:0000313" key="9">
    <source>
        <dbReference type="Proteomes" id="UP000570166"/>
    </source>
</evidence>
<name>A0A838L752_9SPHN</name>
<keyword evidence="5" id="KW-0456">Lyase</keyword>
<sequence>MTVGAADGPVPDLLRRNRAWAGRKTTSDPGSFARLVGQQRPRYFWIGCADSRVPATEIVDLDPGEMFVHRNVANLAEPGDPNFTAALAYAVDVLGIDNILLVGHYGCGGIEAVLTEPADAVAQWLAPVRRLYGQRHDDLAGCSQGAKLDRLCELNVIEQVQALSQHPIVTEAWRSGRELALYGLVYGIGDGLLGHVCTAPNPGGAAPHIQIQQSYQFARQSVPMS</sequence>
<evidence type="ECO:0000256" key="7">
    <source>
        <dbReference type="PIRSR" id="PIRSR601765-1"/>
    </source>
</evidence>
<evidence type="ECO:0000256" key="6">
    <source>
        <dbReference type="ARBA" id="ARBA00048348"/>
    </source>
</evidence>
<dbReference type="GO" id="GO:0004089">
    <property type="term" value="F:carbonate dehydratase activity"/>
    <property type="evidence" value="ECO:0007669"/>
    <property type="project" value="UniProtKB-EC"/>
</dbReference>
<comment type="cofactor">
    <cofactor evidence="7">
        <name>Zn(2+)</name>
        <dbReference type="ChEBI" id="CHEBI:29105"/>
    </cofactor>
    <text evidence="7">Binds 1 zinc ion per subunit.</text>
</comment>
<feature type="binding site" evidence="7">
    <location>
        <position position="50"/>
    </location>
    <ligand>
        <name>Zn(2+)</name>
        <dbReference type="ChEBI" id="CHEBI:29105"/>
    </ligand>
</feature>
<evidence type="ECO:0000256" key="1">
    <source>
        <dbReference type="ARBA" id="ARBA00006217"/>
    </source>
</evidence>
<gene>
    <name evidence="8" type="ORF">HZF05_10555</name>
</gene>
<evidence type="ECO:0000256" key="5">
    <source>
        <dbReference type="ARBA" id="ARBA00023239"/>
    </source>
</evidence>
<dbReference type="InterPro" id="IPR001765">
    <property type="entry name" value="Carbonic_anhydrase"/>
</dbReference>
<dbReference type="PROSITE" id="PS00704">
    <property type="entry name" value="PROK_CO2_ANHYDRASE_1"/>
    <property type="match status" value="1"/>
</dbReference>
<reference evidence="8 9" key="1">
    <citation type="submission" date="2020-07" db="EMBL/GenBank/DDBJ databases">
        <authorList>
            <person name="Sun Q."/>
        </authorList>
    </citation>
    <scope>NUCLEOTIDE SEQUENCE [LARGE SCALE GENOMIC DNA]</scope>
    <source>
        <strain evidence="8 9">CGMCC 1.13654</strain>
    </source>
</reference>
<evidence type="ECO:0000313" key="8">
    <source>
        <dbReference type="EMBL" id="MBA2934535.1"/>
    </source>
</evidence>
<dbReference type="PANTHER" id="PTHR11002:SF76">
    <property type="entry name" value="CARBONIC ANHYDRASE"/>
    <property type="match status" value="1"/>
</dbReference>
<evidence type="ECO:0000256" key="4">
    <source>
        <dbReference type="ARBA" id="ARBA00022833"/>
    </source>
</evidence>
<dbReference type="InterPro" id="IPR036874">
    <property type="entry name" value="Carbonic_anhydrase_sf"/>
</dbReference>
<evidence type="ECO:0000256" key="2">
    <source>
        <dbReference type="ARBA" id="ARBA00012925"/>
    </source>
</evidence>
<evidence type="ECO:0000256" key="3">
    <source>
        <dbReference type="ARBA" id="ARBA00022723"/>
    </source>
</evidence>
<dbReference type="RefSeq" id="WP_160366009.1">
    <property type="nucleotide sequence ID" value="NZ_JACEIB010000006.1"/>
</dbReference>
<dbReference type="Pfam" id="PF00484">
    <property type="entry name" value="Pro_CA"/>
    <property type="match status" value="1"/>
</dbReference>
<dbReference type="GO" id="GO:0015976">
    <property type="term" value="P:carbon utilization"/>
    <property type="evidence" value="ECO:0007669"/>
    <property type="project" value="InterPro"/>
</dbReference>
<comment type="similarity">
    <text evidence="1">Belongs to the beta-class carbonic anhydrase family.</text>
</comment>
<dbReference type="GO" id="GO:0008270">
    <property type="term" value="F:zinc ion binding"/>
    <property type="evidence" value="ECO:0007669"/>
    <property type="project" value="InterPro"/>
</dbReference>
<dbReference type="CDD" id="cd00883">
    <property type="entry name" value="beta_CA_cladeA"/>
    <property type="match status" value="1"/>
</dbReference>
<keyword evidence="3 7" id="KW-0479">Metal-binding</keyword>
<dbReference type="Proteomes" id="UP000570166">
    <property type="component" value="Unassembled WGS sequence"/>
</dbReference>